<gene>
    <name evidence="4" type="ORF">AMECASPLE_030787</name>
</gene>
<accession>A0ABV0YHM8</accession>
<feature type="signal peptide" evidence="2">
    <location>
        <begin position="1"/>
        <end position="22"/>
    </location>
</feature>
<dbReference type="Proteomes" id="UP001469553">
    <property type="component" value="Unassembled WGS sequence"/>
</dbReference>
<dbReference type="InterPro" id="IPR001811">
    <property type="entry name" value="Chemokine_IL8-like_dom"/>
</dbReference>
<evidence type="ECO:0000313" key="4">
    <source>
        <dbReference type="EMBL" id="MEQ2293194.1"/>
    </source>
</evidence>
<feature type="domain" description="Chemokine interleukin-8-like" evidence="3">
    <location>
        <begin position="28"/>
        <end position="86"/>
    </location>
</feature>
<keyword evidence="5" id="KW-1185">Reference proteome</keyword>
<evidence type="ECO:0000313" key="5">
    <source>
        <dbReference type="Proteomes" id="UP001469553"/>
    </source>
</evidence>
<dbReference type="PANTHER" id="PTHR12015">
    <property type="entry name" value="SMALL INDUCIBLE CYTOKINE A"/>
    <property type="match status" value="1"/>
</dbReference>
<name>A0ABV0YHM8_9TELE</name>
<reference evidence="4 5" key="1">
    <citation type="submission" date="2021-06" db="EMBL/GenBank/DDBJ databases">
        <authorList>
            <person name="Palmer J.M."/>
        </authorList>
    </citation>
    <scope>NUCLEOTIDE SEQUENCE [LARGE SCALE GENOMIC DNA]</scope>
    <source>
        <strain evidence="4 5">AS_MEX2019</strain>
        <tissue evidence="4">Muscle</tissue>
    </source>
</reference>
<dbReference type="InterPro" id="IPR039809">
    <property type="entry name" value="Chemokine_b/g/d"/>
</dbReference>
<dbReference type="PANTHER" id="PTHR12015:SF108">
    <property type="entry name" value="C-C MOTIF CHEMOKINE 20"/>
    <property type="match status" value="1"/>
</dbReference>
<evidence type="ECO:0000256" key="2">
    <source>
        <dbReference type="SAM" id="SignalP"/>
    </source>
</evidence>
<dbReference type="CDD" id="cd00272">
    <property type="entry name" value="Chemokine_CC"/>
    <property type="match status" value="1"/>
</dbReference>
<dbReference type="Gene3D" id="2.40.50.40">
    <property type="match status" value="1"/>
</dbReference>
<sequence>MKVAQIFLLCVLGAILVSTVLCNIPTGPDDCCFTVYQKPVNKRLITSYFMTDPRCPVSAAILITKKSQRICVDPNQLWVVKIIHFLDNS</sequence>
<dbReference type="EMBL" id="JAHRIP010031940">
    <property type="protein sequence ID" value="MEQ2293194.1"/>
    <property type="molecule type" value="Genomic_DNA"/>
</dbReference>
<dbReference type="Pfam" id="PF00048">
    <property type="entry name" value="IL8"/>
    <property type="match status" value="1"/>
</dbReference>
<keyword evidence="2" id="KW-0732">Signal</keyword>
<protein>
    <recommendedName>
        <fullName evidence="3">Chemokine interleukin-8-like domain-containing protein</fullName>
    </recommendedName>
</protein>
<proteinExistence type="predicted"/>
<keyword evidence="1" id="KW-0202">Cytokine</keyword>
<feature type="chain" id="PRO_5047418212" description="Chemokine interleukin-8-like domain-containing protein" evidence="2">
    <location>
        <begin position="23"/>
        <end position="89"/>
    </location>
</feature>
<comment type="caution">
    <text evidence="4">The sequence shown here is derived from an EMBL/GenBank/DDBJ whole genome shotgun (WGS) entry which is preliminary data.</text>
</comment>
<evidence type="ECO:0000256" key="1">
    <source>
        <dbReference type="ARBA" id="ARBA00022514"/>
    </source>
</evidence>
<evidence type="ECO:0000259" key="3">
    <source>
        <dbReference type="SMART" id="SM00199"/>
    </source>
</evidence>
<dbReference type="InterPro" id="IPR036048">
    <property type="entry name" value="Interleukin_8-like_sf"/>
</dbReference>
<dbReference type="SMART" id="SM00199">
    <property type="entry name" value="SCY"/>
    <property type="match status" value="1"/>
</dbReference>
<organism evidence="4 5">
    <name type="scientific">Ameca splendens</name>
    <dbReference type="NCBI Taxonomy" id="208324"/>
    <lineage>
        <taxon>Eukaryota</taxon>
        <taxon>Metazoa</taxon>
        <taxon>Chordata</taxon>
        <taxon>Craniata</taxon>
        <taxon>Vertebrata</taxon>
        <taxon>Euteleostomi</taxon>
        <taxon>Actinopterygii</taxon>
        <taxon>Neopterygii</taxon>
        <taxon>Teleostei</taxon>
        <taxon>Neoteleostei</taxon>
        <taxon>Acanthomorphata</taxon>
        <taxon>Ovalentaria</taxon>
        <taxon>Atherinomorphae</taxon>
        <taxon>Cyprinodontiformes</taxon>
        <taxon>Goodeidae</taxon>
        <taxon>Ameca</taxon>
    </lineage>
</organism>
<dbReference type="SUPFAM" id="SSF54117">
    <property type="entry name" value="Interleukin 8-like chemokines"/>
    <property type="match status" value="1"/>
</dbReference>